<dbReference type="EMBL" id="JACSQZ010000067">
    <property type="protein sequence ID" value="MBD7916221.1"/>
    <property type="molecule type" value="Genomic_DNA"/>
</dbReference>
<keyword evidence="1" id="KW-0732">Signal</keyword>
<keyword evidence="3" id="KW-1185">Reference proteome</keyword>
<gene>
    <name evidence="2" type="ORF">H9660_13810</name>
</gene>
<protein>
    <submittedName>
        <fullName evidence="2">Uncharacterized protein</fullName>
    </submittedName>
</protein>
<reference evidence="2 3" key="1">
    <citation type="submission" date="2020-08" db="EMBL/GenBank/DDBJ databases">
        <title>A Genomic Blueprint of the Chicken Gut Microbiome.</title>
        <authorList>
            <person name="Gilroy R."/>
            <person name="Ravi A."/>
            <person name="Getino M."/>
            <person name="Pursley I."/>
            <person name="Horton D.L."/>
            <person name="Alikhan N.-F."/>
            <person name="Baker D."/>
            <person name="Gharbi K."/>
            <person name="Hall N."/>
            <person name="Watson M."/>
            <person name="Adriaenssens E.M."/>
            <person name="Foster-Nyarko E."/>
            <person name="Jarju S."/>
            <person name="Secka A."/>
            <person name="Antonio M."/>
            <person name="Oren A."/>
            <person name="Chaudhuri R."/>
            <person name="La Ragione R.M."/>
            <person name="Hildebrand F."/>
            <person name="Pallen M.J."/>
        </authorList>
    </citation>
    <scope>NUCLEOTIDE SEQUENCE [LARGE SCALE GENOMIC DNA]</scope>
    <source>
        <strain evidence="2 3">Sa3CUN1</strain>
    </source>
</reference>
<evidence type="ECO:0000313" key="2">
    <source>
        <dbReference type="EMBL" id="MBD7916221.1"/>
    </source>
</evidence>
<proteinExistence type="predicted"/>
<evidence type="ECO:0000313" key="3">
    <source>
        <dbReference type="Proteomes" id="UP000640335"/>
    </source>
</evidence>
<dbReference type="RefSeq" id="WP_207729488.1">
    <property type="nucleotide sequence ID" value="NZ_JACSQZ010000067.1"/>
</dbReference>
<evidence type="ECO:0000256" key="1">
    <source>
        <dbReference type="SAM" id="SignalP"/>
    </source>
</evidence>
<feature type="chain" id="PRO_5047249271" evidence="1">
    <location>
        <begin position="27"/>
        <end position="92"/>
    </location>
</feature>
<sequence length="92" mass="10921">MKKTLKNTLMASLLSFCLLAPNLASAKHIDSLLYQWDELHKNFMTSTERHLYRDITYTNGYTFTDSHVDTTKLTDYLAGYYRLTYTRTYRTY</sequence>
<dbReference type="Proteomes" id="UP000640335">
    <property type="component" value="Unassembled WGS sequence"/>
</dbReference>
<comment type="caution">
    <text evidence="2">The sequence shown here is derived from an EMBL/GenBank/DDBJ whole genome shotgun (WGS) entry which is preliminary data.</text>
</comment>
<name>A0ABR8Q715_9CLOT</name>
<organism evidence="2 3">
    <name type="scientific">Clostridium gallinarum</name>
    <dbReference type="NCBI Taxonomy" id="2762246"/>
    <lineage>
        <taxon>Bacteria</taxon>
        <taxon>Bacillati</taxon>
        <taxon>Bacillota</taxon>
        <taxon>Clostridia</taxon>
        <taxon>Eubacteriales</taxon>
        <taxon>Clostridiaceae</taxon>
        <taxon>Clostridium</taxon>
    </lineage>
</organism>
<accession>A0ABR8Q715</accession>
<feature type="signal peptide" evidence="1">
    <location>
        <begin position="1"/>
        <end position="26"/>
    </location>
</feature>